<reference evidence="1 2" key="1">
    <citation type="submission" date="2016-10" db="EMBL/GenBank/DDBJ databases">
        <authorList>
            <person name="de Groot N.N."/>
        </authorList>
    </citation>
    <scope>NUCLEOTIDE SEQUENCE [LARGE SCALE GENOMIC DNA]</scope>
    <source>
        <strain evidence="1 2">CGMCC 1.7659</strain>
    </source>
</reference>
<sequence>MADEPEAGRPAGTHDERSACCAKGQCFCGCIVSAVFDVPLLAPAMHTLSVRRLAADEPGFPLARSSVLQRPPIR</sequence>
<dbReference type="Proteomes" id="UP000198575">
    <property type="component" value="Unassembled WGS sequence"/>
</dbReference>
<accession>A0A1I4VX90</accession>
<dbReference type="AlphaFoldDB" id="A0A1I4VX90"/>
<dbReference type="EMBL" id="FOVF01000003">
    <property type="protein sequence ID" value="SFN05873.1"/>
    <property type="molecule type" value="Genomic_DNA"/>
</dbReference>
<dbReference type="STRING" id="578942.SAMN05216289_103144"/>
<evidence type="ECO:0000313" key="2">
    <source>
        <dbReference type="Proteomes" id="UP000198575"/>
    </source>
</evidence>
<protein>
    <submittedName>
        <fullName evidence="1">Uncharacterized protein</fullName>
    </submittedName>
</protein>
<organism evidence="1 2">
    <name type="scientific">Dokdonella immobilis</name>
    <dbReference type="NCBI Taxonomy" id="578942"/>
    <lineage>
        <taxon>Bacteria</taxon>
        <taxon>Pseudomonadati</taxon>
        <taxon>Pseudomonadota</taxon>
        <taxon>Gammaproteobacteria</taxon>
        <taxon>Lysobacterales</taxon>
        <taxon>Rhodanobacteraceae</taxon>
        <taxon>Dokdonella</taxon>
    </lineage>
</organism>
<keyword evidence="2" id="KW-1185">Reference proteome</keyword>
<name>A0A1I4VX90_9GAMM</name>
<proteinExistence type="predicted"/>
<evidence type="ECO:0000313" key="1">
    <source>
        <dbReference type="EMBL" id="SFN05873.1"/>
    </source>
</evidence>
<gene>
    <name evidence="1" type="ORF">SAMN05216289_103144</name>
</gene>